<comment type="caution">
    <text evidence="1">The sequence shown here is derived from an EMBL/GenBank/DDBJ whole genome shotgun (WGS) entry which is preliminary data.</text>
</comment>
<evidence type="ECO:0000313" key="1">
    <source>
        <dbReference type="EMBL" id="RRD32307.1"/>
    </source>
</evidence>
<dbReference type="RefSeq" id="WP_124775254.1">
    <property type="nucleotide sequence ID" value="NZ_RQZA01000001.1"/>
</dbReference>
<reference evidence="1 2" key="1">
    <citation type="submission" date="2018-11" db="EMBL/GenBank/DDBJ databases">
        <title>Genomes From Bacteria Associated with the Canine Oral Cavity: a Test Case for Automated Genome-Based Taxonomic Assignment.</title>
        <authorList>
            <person name="Coil D.A."/>
            <person name="Jospin G."/>
            <person name="Darling A.E."/>
            <person name="Wallis C."/>
            <person name="Davis I.J."/>
            <person name="Harris S."/>
            <person name="Eisen J.A."/>
            <person name="Holcombe L.J."/>
            <person name="O'Flynn C."/>
        </authorList>
    </citation>
    <scope>NUCLEOTIDE SEQUENCE [LARGE SCALE GENOMIC DNA]</scope>
    <source>
        <strain evidence="1 2">OH4621_COT-116</strain>
    </source>
</reference>
<accession>A0A3P1VF39</accession>
<keyword evidence="2" id="KW-1185">Reference proteome</keyword>
<proteinExistence type="predicted"/>
<protein>
    <submittedName>
        <fullName evidence="1">Uncharacterized protein</fullName>
    </submittedName>
</protein>
<evidence type="ECO:0000313" key="2">
    <source>
        <dbReference type="Proteomes" id="UP000281771"/>
    </source>
</evidence>
<dbReference type="EMBL" id="RQZA01000001">
    <property type="protein sequence ID" value="RRD32307.1"/>
    <property type="molecule type" value="Genomic_DNA"/>
</dbReference>
<gene>
    <name evidence="1" type="ORF">EII38_00820</name>
</gene>
<organism evidence="1 2">
    <name type="scientific">Streptococcus minor</name>
    <dbReference type="NCBI Taxonomy" id="229549"/>
    <lineage>
        <taxon>Bacteria</taxon>
        <taxon>Bacillati</taxon>
        <taxon>Bacillota</taxon>
        <taxon>Bacilli</taxon>
        <taxon>Lactobacillales</taxon>
        <taxon>Streptococcaceae</taxon>
        <taxon>Streptococcus</taxon>
    </lineage>
</organism>
<dbReference type="Proteomes" id="UP000281771">
    <property type="component" value="Unassembled WGS sequence"/>
</dbReference>
<sequence>MDRTITNVKYFLESNGLEFNTIYSSGVAIERVEAYEVTATKYRLRCTVKVTPLFLEFAVYLPAESGPQALEFVNTLNSISLGTIYTIDNQIVFKYSLINMISELNYTDISDGFGLMLTDSETIISSILE</sequence>
<name>A0A3P1VF39_9STRE</name>
<dbReference type="AlphaFoldDB" id="A0A3P1VF39"/>